<dbReference type="InterPro" id="IPR021272">
    <property type="entry name" value="DUF2851"/>
</dbReference>
<keyword evidence="2" id="KW-1185">Reference proteome</keyword>
<evidence type="ECO:0000313" key="1">
    <source>
        <dbReference type="EMBL" id="GHB52088.1"/>
    </source>
</evidence>
<dbReference type="RefSeq" id="WP_189586249.1">
    <property type="nucleotide sequence ID" value="NZ_BMYF01000029.1"/>
</dbReference>
<organism evidence="1 2">
    <name type="scientific">Mongoliitalea lutea</name>
    <dbReference type="NCBI Taxonomy" id="849756"/>
    <lineage>
        <taxon>Bacteria</taxon>
        <taxon>Pseudomonadati</taxon>
        <taxon>Bacteroidota</taxon>
        <taxon>Cytophagia</taxon>
        <taxon>Cytophagales</taxon>
        <taxon>Cyclobacteriaceae</taxon>
        <taxon>Mongoliitalea</taxon>
    </lineage>
</organism>
<gene>
    <name evidence="1" type="ORF">GCM10008106_36040</name>
</gene>
<proteinExistence type="predicted"/>
<reference evidence="1" key="1">
    <citation type="journal article" date="2014" name="Int. J. Syst. Evol. Microbiol.">
        <title>Complete genome sequence of Corynebacterium casei LMG S-19264T (=DSM 44701T), isolated from a smear-ripened cheese.</title>
        <authorList>
            <consortium name="US DOE Joint Genome Institute (JGI-PGF)"/>
            <person name="Walter F."/>
            <person name="Albersmeier A."/>
            <person name="Kalinowski J."/>
            <person name="Ruckert C."/>
        </authorList>
    </citation>
    <scope>NUCLEOTIDE SEQUENCE</scope>
    <source>
        <strain evidence="1">KCTC 23224</strain>
    </source>
</reference>
<evidence type="ECO:0008006" key="3">
    <source>
        <dbReference type="Google" id="ProtNLM"/>
    </source>
</evidence>
<sequence length="442" mass="52198">MANFNEDFLQTIWKYQYFDKNSLETTTGERIEIKKIGFHNFHEGPDFLEAHIKIGKLEYHGHVEIHKYASEWNQHEHQEDSRYNSVILHVVWQHDKEMLRQDQTILPTLELKGRVFLDVLRNYERLITKSSELLCADELPDVPDILKFSMIEKALVERLEKKSILILDSLAQTNNDWEETAYRWLFQCFGFKTNAIPMGKVGSSVPYKVLQRLSFQQRSLEAILFGQAGLLEGETSDEYVLDLHQEYLFQRQKFGLKFACHAHEWKMMGVRPSNFPCIRLAQLVQVLRQNPNLFSTVLHELDNFQNFKKIFAINLPSYWQEHYRFAKKAEKTTTKGLSKDSLFHLAINFVVPLWYTYGKYLQEPEWKEKCIDFLQTIPAENNYILRKFKAVNWPVQHAFDSQGMLGLFHNYCSQKKCLDCKIGQNIIKPQKMGRPEKKRKFG</sequence>
<name>A0A8J3G7N6_9BACT</name>
<comment type="caution">
    <text evidence="1">The sequence shown here is derived from an EMBL/GenBank/DDBJ whole genome shotgun (WGS) entry which is preliminary data.</text>
</comment>
<dbReference type="Pfam" id="PF11013">
    <property type="entry name" value="DUF2851"/>
    <property type="match status" value="1"/>
</dbReference>
<accession>A0A8J3G7N6</accession>
<dbReference type="AlphaFoldDB" id="A0A8J3G7N6"/>
<dbReference type="EMBL" id="BMYF01000029">
    <property type="protein sequence ID" value="GHB52088.1"/>
    <property type="molecule type" value="Genomic_DNA"/>
</dbReference>
<protein>
    <recommendedName>
        <fullName evidence="3">DUF2851 domain-containing protein</fullName>
    </recommendedName>
</protein>
<reference evidence="1" key="2">
    <citation type="submission" date="2020-09" db="EMBL/GenBank/DDBJ databases">
        <authorList>
            <person name="Sun Q."/>
            <person name="Kim S."/>
        </authorList>
    </citation>
    <scope>NUCLEOTIDE SEQUENCE</scope>
    <source>
        <strain evidence="1">KCTC 23224</strain>
    </source>
</reference>
<dbReference type="Proteomes" id="UP000642809">
    <property type="component" value="Unassembled WGS sequence"/>
</dbReference>
<evidence type="ECO:0000313" key="2">
    <source>
        <dbReference type="Proteomes" id="UP000642809"/>
    </source>
</evidence>